<keyword evidence="3" id="KW-1185">Reference proteome</keyword>
<protein>
    <submittedName>
        <fullName evidence="2">Uncharacterized protein</fullName>
    </submittedName>
</protein>
<gene>
    <name evidence="2" type="ORF">CPT75_16275</name>
</gene>
<keyword evidence="1" id="KW-0732">Signal</keyword>
<feature type="chain" id="PRO_5039144666" evidence="1">
    <location>
        <begin position="18"/>
        <end position="87"/>
    </location>
</feature>
<comment type="caution">
    <text evidence="2">The sequence shown here is derived from an EMBL/GenBank/DDBJ whole genome shotgun (WGS) entry which is preliminary data.</text>
</comment>
<accession>A0A317G4T5</accession>
<name>A0A317G4T5_BUTFI</name>
<evidence type="ECO:0000313" key="3">
    <source>
        <dbReference type="Proteomes" id="UP000245488"/>
    </source>
</evidence>
<evidence type="ECO:0000256" key="1">
    <source>
        <dbReference type="SAM" id="SignalP"/>
    </source>
</evidence>
<dbReference type="EMBL" id="NXNG01000001">
    <property type="protein sequence ID" value="PWT28557.1"/>
    <property type="molecule type" value="Genomic_DNA"/>
</dbReference>
<organism evidence="2 3">
    <name type="scientific">Butyrivibrio fibrisolvens</name>
    <dbReference type="NCBI Taxonomy" id="831"/>
    <lineage>
        <taxon>Bacteria</taxon>
        <taxon>Bacillati</taxon>
        <taxon>Bacillota</taxon>
        <taxon>Clostridia</taxon>
        <taxon>Lachnospirales</taxon>
        <taxon>Lachnospiraceae</taxon>
        <taxon>Butyrivibrio</taxon>
    </lineage>
</organism>
<feature type="signal peptide" evidence="1">
    <location>
        <begin position="1"/>
        <end position="17"/>
    </location>
</feature>
<evidence type="ECO:0000313" key="2">
    <source>
        <dbReference type="EMBL" id="PWT28557.1"/>
    </source>
</evidence>
<proteinExistence type="predicted"/>
<sequence length="87" mass="9691">MLKLMMCLIALSSSANGRPLAESLDYAYHIIILFGRALTWKEGLAFCLAHLPVIAIILALPMDKWFAKWELIEDTELKTADNNKAAA</sequence>
<dbReference type="AlphaFoldDB" id="A0A317G4T5"/>
<dbReference type="RefSeq" id="WP_110073695.1">
    <property type="nucleotide sequence ID" value="NZ_CM009896.1"/>
</dbReference>
<dbReference type="Proteomes" id="UP000245488">
    <property type="component" value="Chromosome"/>
</dbReference>
<reference evidence="2 3" key="1">
    <citation type="submission" date="2017-09" db="EMBL/GenBank/DDBJ databases">
        <title>High-quality draft genome sequence of Butyrivibrio fibrisolvens INBov1, isolated from cow rumen.</title>
        <authorList>
            <person name="Rodriguez Hernaez J."/>
            <person name="Rivarola M."/>
            <person name="Paniego N."/>
            <person name="Cravero S."/>
            <person name="Ceron Cucchi M."/>
            <person name="Martinez M.C."/>
        </authorList>
    </citation>
    <scope>NUCLEOTIDE SEQUENCE [LARGE SCALE GENOMIC DNA]</scope>
    <source>
        <strain evidence="2 3">INBov1</strain>
    </source>
</reference>